<dbReference type="EMBL" id="AMGV01000001">
    <property type="protein sequence ID" value="KEF63343.1"/>
    <property type="molecule type" value="Genomic_DNA"/>
</dbReference>
<feature type="compositionally biased region" description="Low complexity" evidence="1">
    <location>
        <begin position="120"/>
        <end position="156"/>
    </location>
</feature>
<evidence type="ECO:0000313" key="3">
    <source>
        <dbReference type="Proteomes" id="UP000027920"/>
    </source>
</evidence>
<dbReference type="HOGENOM" id="CLU_1343104_0_0_1"/>
<reference evidence="2 3" key="1">
    <citation type="submission" date="2013-03" db="EMBL/GenBank/DDBJ databases">
        <title>The Genome Sequence of Exophiala aquamarina CBS 119918.</title>
        <authorList>
            <consortium name="The Broad Institute Genomics Platform"/>
            <person name="Cuomo C."/>
            <person name="de Hoog S."/>
            <person name="Gorbushina A."/>
            <person name="Walker B."/>
            <person name="Young S.K."/>
            <person name="Zeng Q."/>
            <person name="Gargeya S."/>
            <person name="Fitzgerald M."/>
            <person name="Haas B."/>
            <person name="Abouelleil A."/>
            <person name="Allen A.W."/>
            <person name="Alvarado L."/>
            <person name="Arachchi H.M."/>
            <person name="Berlin A.M."/>
            <person name="Chapman S.B."/>
            <person name="Gainer-Dewar J."/>
            <person name="Goldberg J."/>
            <person name="Griggs A."/>
            <person name="Gujja S."/>
            <person name="Hansen M."/>
            <person name="Howarth C."/>
            <person name="Imamovic A."/>
            <person name="Ireland A."/>
            <person name="Larimer J."/>
            <person name="McCowan C."/>
            <person name="Murphy C."/>
            <person name="Pearson M."/>
            <person name="Poon T.W."/>
            <person name="Priest M."/>
            <person name="Roberts A."/>
            <person name="Saif S."/>
            <person name="Shea T."/>
            <person name="Sisk P."/>
            <person name="Sykes S."/>
            <person name="Wortman J."/>
            <person name="Nusbaum C."/>
            <person name="Birren B."/>
        </authorList>
    </citation>
    <scope>NUCLEOTIDE SEQUENCE [LARGE SCALE GENOMIC DNA]</scope>
    <source>
        <strain evidence="2 3">CBS 119918</strain>
    </source>
</reference>
<dbReference type="OrthoDB" id="4160581at2759"/>
<feature type="compositionally biased region" description="Basic and acidic residues" evidence="1">
    <location>
        <begin position="157"/>
        <end position="174"/>
    </location>
</feature>
<feature type="compositionally biased region" description="Low complexity" evidence="1">
    <location>
        <begin position="92"/>
        <end position="109"/>
    </location>
</feature>
<keyword evidence="3" id="KW-1185">Reference proteome</keyword>
<dbReference type="RefSeq" id="XP_013265933.1">
    <property type="nucleotide sequence ID" value="XM_013410479.1"/>
</dbReference>
<evidence type="ECO:0000256" key="1">
    <source>
        <dbReference type="SAM" id="MobiDB-lite"/>
    </source>
</evidence>
<feature type="compositionally biased region" description="Basic and acidic residues" evidence="1">
    <location>
        <begin position="20"/>
        <end position="39"/>
    </location>
</feature>
<dbReference type="AlphaFoldDB" id="A0A072PVJ1"/>
<proteinExistence type="predicted"/>
<feature type="region of interest" description="Disordered" evidence="1">
    <location>
        <begin position="20"/>
        <end position="234"/>
    </location>
</feature>
<comment type="caution">
    <text evidence="2">The sequence shown here is derived from an EMBL/GenBank/DDBJ whole genome shotgun (WGS) entry which is preliminary data.</text>
</comment>
<gene>
    <name evidence="2" type="ORF">A1O9_01320</name>
</gene>
<name>A0A072PVJ1_9EURO</name>
<feature type="compositionally biased region" description="Polar residues" evidence="1">
    <location>
        <begin position="195"/>
        <end position="206"/>
    </location>
</feature>
<dbReference type="GeneID" id="25276267"/>
<organism evidence="2 3">
    <name type="scientific">Exophiala aquamarina CBS 119918</name>
    <dbReference type="NCBI Taxonomy" id="1182545"/>
    <lineage>
        <taxon>Eukaryota</taxon>
        <taxon>Fungi</taxon>
        <taxon>Dikarya</taxon>
        <taxon>Ascomycota</taxon>
        <taxon>Pezizomycotina</taxon>
        <taxon>Eurotiomycetes</taxon>
        <taxon>Chaetothyriomycetidae</taxon>
        <taxon>Chaetothyriales</taxon>
        <taxon>Herpotrichiellaceae</taxon>
        <taxon>Exophiala</taxon>
    </lineage>
</organism>
<accession>A0A072PVJ1</accession>
<dbReference type="VEuPathDB" id="FungiDB:A1O9_01320"/>
<sequence>MTPSIFNNEYSRGPLYQYWKERSAEEKTTRDQRIEEAKIRSKGFQPFSPTPGPSSQDSYMRRATSGPPGYVAATTTGRCNGGERESMRSAFSSEPETTSNAASAAAARPNHGDLPSYVDATRATAAAGPTPSQPSASQAGGSQGERQQSQSALLSSAEDKARLAQLEAQRRQIDEDAGMARTVSAASEVEAGERQLSTASDTSQGTPRRKSTASKVGRWLADAATGFSKKQERF</sequence>
<evidence type="ECO:0000313" key="2">
    <source>
        <dbReference type="EMBL" id="KEF63343.1"/>
    </source>
</evidence>
<dbReference type="Proteomes" id="UP000027920">
    <property type="component" value="Unassembled WGS sequence"/>
</dbReference>
<protein>
    <submittedName>
        <fullName evidence="2">Uncharacterized protein</fullName>
    </submittedName>
</protein>